<dbReference type="AlphaFoldDB" id="S5DM19"/>
<protein>
    <submittedName>
        <fullName evidence="3">Acetyl-CoA carboxylase, carboxyltransferase component (Subunits alpha and beta)</fullName>
    </submittedName>
</protein>
<organism evidence="3">
    <name type="scientific">Candidatus Actinomarina minuta</name>
    <dbReference type="NCBI Taxonomy" id="1389454"/>
    <lineage>
        <taxon>Bacteria</taxon>
        <taxon>Bacillati</taxon>
        <taxon>Actinomycetota</taxon>
        <taxon>Actinomycetes</taxon>
        <taxon>Candidatus Actinomarinidae</taxon>
        <taxon>Candidatus Actinomarinales</taxon>
        <taxon>Candidatus Actinomarineae</taxon>
        <taxon>Candidatus Actinomarinaceae</taxon>
        <taxon>Candidatus Actinomarina</taxon>
    </lineage>
</organism>
<name>S5DM19_9ACTN</name>
<sequence>MSEENLASLRNEKAKKIQHPKGKLTAYERIHLLLDEGSFSEIDENVVSEENPDGEAVVTGSGTIHGRPVFVFSEDFSVMGGSLGEIVAKKILRIMDLALEAKAPVIGIKDSGGARIQEGISSLYGYAQIFRKNVEASGKIPQISVIVGPSAGGAVYSPALTDFIFQVKDIGQLYVTGPNVVKTVTGEEVSYEELGGVEAHGTLSGVSHQVCETEEQAFEEVRYLLSFFPQSSDQKPPTFITEDDPLRNVDSLETLIPENRNQPYDMNEVINSIVDDGEQYPVHANYALNIITSFVRINGNTIGVIANQPMELAGVLDINSSIKASRFVRFCDAFNIPLLTLVDVPGFLPGVEQEHGGIIRSGAKLLYAYSEATVPRVCVVIRKAYGGAYIVMDSMGLGADKLFAWPTAEIAVMGAEGAVDVIHRKELKDSDNPEELKKKFVDEYNEKFSNPDSAAKLGLVDKIIKPNETRKIVSEAFKELVNKTNVGDKHGNIPL</sequence>
<dbReference type="InterPro" id="IPR011762">
    <property type="entry name" value="COA_CT_N"/>
</dbReference>
<dbReference type="InterPro" id="IPR000438">
    <property type="entry name" value="Acetyl_CoA_COase_Trfase_b_su"/>
</dbReference>
<dbReference type="InterPro" id="IPR029045">
    <property type="entry name" value="ClpP/crotonase-like_dom_sf"/>
</dbReference>
<dbReference type="GO" id="GO:0003989">
    <property type="term" value="F:acetyl-CoA carboxylase activity"/>
    <property type="evidence" value="ECO:0007669"/>
    <property type="project" value="InterPro"/>
</dbReference>
<accession>S5DM19</accession>
<dbReference type="InterPro" id="IPR011763">
    <property type="entry name" value="COA_CT_C"/>
</dbReference>
<dbReference type="GO" id="GO:0006633">
    <property type="term" value="P:fatty acid biosynthetic process"/>
    <property type="evidence" value="ECO:0007669"/>
    <property type="project" value="InterPro"/>
</dbReference>
<dbReference type="PANTHER" id="PTHR43842">
    <property type="entry name" value="PROPIONYL-COA CARBOXYLASE BETA CHAIN"/>
    <property type="match status" value="1"/>
</dbReference>
<dbReference type="PRINTS" id="PR01070">
    <property type="entry name" value="ACCCTRFRASEB"/>
</dbReference>
<dbReference type="GO" id="GO:0004658">
    <property type="term" value="F:propionyl-CoA carboxylase activity"/>
    <property type="evidence" value="ECO:0007669"/>
    <property type="project" value="TreeGrafter"/>
</dbReference>
<feature type="domain" description="CoA carboxyltransferase N-terminal" evidence="1">
    <location>
        <begin position="1"/>
        <end position="240"/>
    </location>
</feature>
<feature type="domain" description="CoA carboxyltransferase C-terminal" evidence="2">
    <location>
        <begin position="244"/>
        <end position="483"/>
    </location>
</feature>
<evidence type="ECO:0000259" key="2">
    <source>
        <dbReference type="PROSITE" id="PS50989"/>
    </source>
</evidence>
<dbReference type="GO" id="GO:0009317">
    <property type="term" value="C:acetyl-CoA carboxylase complex"/>
    <property type="evidence" value="ECO:0007669"/>
    <property type="project" value="InterPro"/>
</dbReference>
<dbReference type="GO" id="GO:0016740">
    <property type="term" value="F:transferase activity"/>
    <property type="evidence" value="ECO:0007669"/>
    <property type="project" value="UniProtKB-KW"/>
</dbReference>
<dbReference type="InterPro" id="IPR051047">
    <property type="entry name" value="AccD/PCCB"/>
</dbReference>
<keyword evidence="3" id="KW-0808">Transferase</keyword>
<dbReference type="PROSITE" id="PS50980">
    <property type="entry name" value="COA_CT_NTER"/>
    <property type="match status" value="1"/>
</dbReference>
<dbReference type="EMBL" id="KC811147">
    <property type="protein sequence ID" value="AGQ19946.1"/>
    <property type="molecule type" value="Genomic_DNA"/>
</dbReference>
<proteinExistence type="predicted"/>
<dbReference type="PROSITE" id="PS50989">
    <property type="entry name" value="COA_CT_CTER"/>
    <property type="match status" value="1"/>
</dbReference>
<dbReference type="SUPFAM" id="SSF52096">
    <property type="entry name" value="ClpP/crotonase"/>
    <property type="match status" value="2"/>
</dbReference>
<dbReference type="PANTHER" id="PTHR43842:SF2">
    <property type="entry name" value="PROPIONYL-COA CARBOXYLASE BETA CHAIN, MITOCHONDRIAL"/>
    <property type="match status" value="1"/>
</dbReference>
<evidence type="ECO:0000313" key="3">
    <source>
        <dbReference type="EMBL" id="AGQ19946.1"/>
    </source>
</evidence>
<reference evidence="3" key="1">
    <citation type="journal article" date="2013" name="Sci. Rep.">
        <title>Metagenomics uncovers a new group of low GC and ultra-small marine Actinobacteria.</title>
        <authorList>
            <person name="Ghai R."/>
            <person name="Mizuno C.M."/>
            <person name="Picazo A."/>
            <person name="Camacho A."/>
            <person name="Rodriguez-Valera F."/>
        </authorList>
    </citation>
    <scope>NUCLEOTIDE SEQUENCE</scope>
</reference>
<dbReference type="Pfam" id="PF01039">
    <property type="entry name" value="Carboxyl_trans"/>
    <property type="match status" value="1"/>
</dbReference>
<evidence type="ECO:0000259" key="1">
    <source>
        <dbReference type="PROSITE" id="PS50980"/>
    </source>
</evidence>
<dbReference type="Gene3D" id="3.90.226.10">
    <property type="entry name" value="2-enoyl-CoA Hydratase, Chain A, domain 1"/>
    <property type="match status" value="2"/>
</dbReference>
<dbReference type="InterPro" id="IPR034733">
    <property type="entry name" value="AcCoA_carboxyl_beta"/>
</dbReference>